<evidence type="ECO:0000256" key="1">
    <source>
        <dbReference type="SAM" id="MobiDB-lite"/>
    </source>
</evidence>
<accession>A0A0C2WBV8</accession>
<sequence length="321" mass="37001">MTAVLHGLVLAHHRLLPVVEVEVDTICQHCVEVVASSVDKRLMVSASTITSSAHNASPRRRPPIPRCRSRSPFYTPPRERERDRRYRRSRNLDLPAVLDGVAVLVAAVGAEKEKDRKNKSRIFPRFTVPRRKSVQRPEPANQTPSVIHYWRSAEIRAEQERQEAEYFASTTQSIPRGQRISSLMKRIRWKTAQLRLSNAKRKRRAWLNRALGSWKLDPKIRRPRQNYTCTYGNSLQIYVEDDDDDIILQLSEHFSAGDGFQQVTFGHPLRRGRDLMLKGPAMLFPVVEEEEEDWCQDVQLREDEEETLIGMSIGEDDAEGP</sequence>
<keyword evidence="3" id="KW-1185">Reference proteome</keyword>
<dbReference type="OrthoDB" id="3224257at2759"/>
<evidence type="ECO:0000313" key="2">
    <source>
        <dbReference type="EMBL" id="KIL54056.1"/>
    </source>
</evidence>
<protein>
    <submittedName>
        <fullName evidence="2">Uncharacterized protein</fullName>
    </submittedName>
</protein>
<organism evidence="2 3">
    <name type="scientific">Amanita muscaria (strain Koide BX008)</name>
    <dbReference type="NCBI Taxonomy" id="946122"/>
    <lineage>
        <taxon>Eukaryota</taxon>
        <taxon>Fungi</taxon>
        <taxon>Dikarya</taxon>
        <taxon>Basidiomycota</taxon>
        <taxon>Agaricomycotina</taxon>
        <taxon>Agaricomycetes</taxon>
        <taxon>Agaricomycetidae</taxon>
        <taxon>Agaricales</taxon>
        <taxon>Pluteineae</taxon>
        <taxon>Amanitaceae</taxon>
        <taxon>Amanita</taxon>
    </lineage>
</organism>
<dbReference type="HOGENOM" id="CLU_865910_0_0_1"/>
<evidence type="ECO:0000313" key="3">
    <source>
        <dbReference type="Proteomes" id="UP000054549"/>
    </source>
</evidence>
<feature type="compositionally biased region" description="Basic residues" evidence="1">
    <location>
        <begin position="57"/>
        <end position="69"/>
    </location>
</feature>
<proteinExistence type="predicted"/>
<dbReference type="AlphaFoldDB" id="A0A0C2WBV8"/>
<gene>
    <name evidence="2" type="ORF">M378DRAFT_19245</name>
</gene>
<dbReference type="InParanoid" id="A0A0C2WBV8"/>
<name>A0A0C2WBV8_AMAMK</name>
<dbReference type="EMBL" id="KN818982">
    <property type="protein sequence ID" value="KIL54056.1"/>
    <property type="molecule type" value="Genomic_DNA"/>
</dbReference>
<feature type="region of interest" description="Disordered" evidence="1">
    <location>
        <begin position="49"/>
        <end position="87"/>
    </location>
</feature>
<dbReference type="Proteomes" id="UP000054549">
    <property type="component" value="Unassembled WGS sequence"/>
</dbReference>
<reference evidence="2 3" key="1">
    <citation type="submission" date="2014-04" db="EMBL/GenBank/DDBJ databases">
        <title>Evolutionary Origins and Diversification of the Mycorrhizal Mutualists.</title>
        <authorList>
            <consortium name="DOE Joint Genome Institute"/>
            <consortium name="Mycorrhizal Genomics Consortium"/>
            <person name="Kohler A."/>
            <person name="Kuo A."/>
            <person name="Nagy L.G."/>
            <person name="Floudas D."/>
            <person name="Copeland A."/>
            <person name="Barry K.W."/>
            <person name="Cichocki N."/>
            <person name="Veneault-Fourrey C."/>
            <person name="LaButti K."/>
            <person name="Lindquist E.A."/>
            <person name="Lipzen A."/>
            <person name="Lundell T."/>
            <person name="Morin E."/>
            <person name="Murat C."/>
            <person name="Riley R."/>
            <person name="Ohm R."/>
            <person name="Sun H."/>
            <person name="Tunlid A."/>
            <person name="Henrissat B."/>
            <person name="Grigoriev I.V."/>
            <person name="Hibbett D.S."/>
            <person name="Martin F."/>
        </authorList>
    </citation>
    <scope>NUCLEOTIDE SEQUENCE [LARGE SCALE GENOMIC DNA]</scope>
    <source>
        <strain evidence="2 3">Koide BX008</strain>
    </source>
</reference>